<accession>A0A451DBS7</accession>
<keyword evidence="2" id="KW-0378">Hydrolase</keyword>
<feature type="domain" description="dUTPase-like" evidence="1">
    <location>
        <begin position="42"/>
        <end position="126"/>
    </location>
</feature>
<evidence type="ECO:0000313" key="2">
    <source>
        <dbReference type="EMBL" id="VFP83851.1"/>
    </source>
</evidence>
<reference evidence="2 3" key="1">
    <citation type="submission" date="2019-02" db="EMBL/GenBank/DDBJ databases">
        <authorList>
            <person name="Manzano-Marin A."/>
            <person name="Manzano-Marin A."/>
        </authorList>
    </citation>
    <scope>NUCLEOTIDE SEQUENCE [LARGE SCALE GENOMIC DNA]</scope>
    <source>
        <strain evidence="2 3">BuCilaricifoliae</strain>
    </source>
</reference>
<evidence type="ECO:0000313" key="3">
    <source>
        <dbReference type="Proteomes" id="UP000294349"/>
    </source>
</evidence>
<dbReference type="Pfam" id="PF00692">
    <property type="entry name" value="dUTPase"/>
    <property type="match status" value="1"/>
</dbReference>
<dbReference type="EMBL" id="LR217717">
    <property type="protein sequence ID" value="VFP83851.1"/>
    <property type="molecule type" value="Genomic_DNA"/>
</dbReference>
<dbReference type="AlphaFoldDB" id="A0A451DBS7"/>
<evidence type="ECO:0000259" key="1">
    <source>
        <dbReference type="Pfam" id="PF00692"/>
    </source>
</evidence>
<dbReference type="SUPFAM" id="SSF51283">
    <property type="entry name" value="dUTPase-like"/>
    <property type="match status" value="1"/>
</dbReference>
<dbReference type="EC" id="3.6.1.23" evidence="2"/>
<dbReference type="Gene3D" id="2.70.40.10">
    <property type="match status" value="1"/>
</dbReference>
<dbReference type="RefSeq" id="WP_172598725.1">
    <property type="nucleotide sequence ID" value="NZ_LR217717.1"/>
</dbReference>
<protein>
    <submittedName>
        <fullName evidence="2">Deoxyuridine 5'-triphosphate nucleotidohydrolase, partial</fullName>
        <ecNumber evidence="2">3.6.1.23</ecNumber>
    </submittedName>
</protein>
<dbReference type="GO" id="GO:0004170">
    <property type="term" value="F:dUTP diphosphatase activity"/>
    <property type="evidence" value="ECO:0007669"/>
    <property type="project" value="UniProtKB-EC"/>
</dbReference>
<dbReference type="InterPro" id="IPR029054">
    <property type="entry name" value="dUTPase-like"/>
</dbReference>
<proteinExistence type="predicted"/>
<dbReference type="InterPro" id="IPR036157">
    <property type="entry name" value="dUTPase-like_sf"/>
</dbReference>
<dbReference type="Proteomes" id="UP000294349">
    <property type="component" value="Chromosome"/>
</dbReference>
<gene>
    <name evidence="2" type="primary">dut</name>
    <name evidence="2" type="ORF">BUCILAFE3058_379</name>
</gene>
<sequence>MYTDFSEIKIKIIDLRLKTDFFFPEYSCEKFFSFFLIACIKESISILSKKTSLISTGILVNSFDSTIRIVIDPLAIIKKKYNIVIGNPFSIFNSYKDELKISIWNCSNKDFDINPGDKFARLSFISNKRIKFIYI</sequence>
<organism evidence="2 3">
    <name type="scientific">Buchnera aphidicola</name>
    <name type="common">Cinara laricifoliae</name>
    <dbReference type="NCBI Taxonomy" id="2518977"/>
    <lineage>
        <taxon>Bacteria</taxon>
        <taxon>Pseudomonadati</taxon>
        <taxon>Pseudomonadota</taxon>
        <taxon>Gammaproteobacteria</taxon>
        <taxon>Enterobacterales</taxon>
        <taxon>Erwiniaceae</taxon>
        <taxon>Buchnera</taxon>
    </lineage>
</organism>
<name>A0A451DBS7_9GAMM</name>